<evidence type="ECO:0000313" key="9">
    <source>
        <dbReference type="EMBL" id="ATF26557.1"/>
    </source>
</evidence>
<dbReference type="GO" id="GO:0004713">
    <property type="term" value="F:protein tyrosine kinase activity"/>
    <property type="evidence" value="ECO:0007669"/>
    <property type="project" value="TreeGrafter"/>
</dbReference>
<evidence type="ECO:0000256" key="4">
    <source>
        <dbReference type="ARBA" id="ARBA00022692"/>
    </source>
</evidence>
<keyword evidence="6 7" id="KW-0472">Membrane</keyword>
<dbReference type="AlphaFoldDB" id="A0A1D2K8C1"/>
<dbReference type="EMBL" id="CP023483">
    <property type="protein sequence ID" value="ATF26557.1"/>
    <property type="molecule type" value="Genomic_DNA"/>
</dbReference>
<evidence type="ECO:0000259" key="8">
    <source>
        <dbReference type="Pfam" id="PF02706"/>
    </source>
</evidence>
<proteinExistence type="inferred from homology"/>
<protein>
    <recommendedName>
        <fullName evidence="8">Polysaccharide chain length determinant N-terminal domain-containing protein</fullName>
    </recommendedName>
</protein>
<feature type="domain" description="Polysaccharide chain length determinant N-terminal" evidence="8">
    <location>
        <begin position="2"/>
        <end position="91"/>
    </location>
</feature>
<dbReference type="InterPro" id="IPR003856">
    <property type="entry name" value="LPS_length_determ_N"/>
</dbReference>
<dbReference type="OrthoDB" id="2360475at2"/>
<feature type="transmembrane region" description="Helical" evidence="7">
    <location>
        <begin position="172"/>
        <end position="191"/>
    </location>
</feature>
<name>A0A1D2K8C1_BROTH</name>
<reference evidence="9 10" key="1">
    <citation type="submission" date="2017-09" db="EMBL/GenBank/DDBJ databases">
        <title>Complete Genome Sequences of Two Strains of the Meat Spoilage Bacterium Brochothrix thermosphacta Isolated from Ground Chicken.</title>
        <authorList>
            <person name="Paoli G.C."/>
            <person name="Wijey C."/>
            <person name="Chen C.-Y."/>
            <person name="Nguyen L."/>
            <person name="Yan X."/>
            <person name="Irwin P.L."/>
        </authorList>
    </citation>
    <scope>NUCLEOTIDE SEQUENCE [LARGE SCALE GENOMIC DNA]</scope>
    <source>
        <strain evidence="9 10">BI</strain>
    </source>
</reference>
<gene>
    <name evidence="9" type="ORF">CNY62_09220</name>
</gene>
<evidence type="ECO:0000256" key="3">
    <source>
        <dbReference type="ARBA" id="ARBA00022475"/>
    </source>
</evidence>
<dbReference type="InterPro" id="IPR050445">
    <property type="entry name" value="Bact_polysacc_biosynth/exp"/>
</dbReference>
<keyword evidence="3" id="KW-1003">Cell membrane</keyword>
<dbReference type="PANTHER" id="PTHR32309">
    <property type="entry name" value="TYROSINE-PROTEIN KINASE"/>
    <property type="match status" value="1"/>
</dbReference>
<dbReference type="RefSeq" id="WP_069126041.1">
    <property type="nucleotide sequence ID" value="NZ_CP023483.1"/>
</dbReference>
<keyword evidence="5 7" id="KW-1133">Transmembrane helix</keyword>
<evidence type="ECO:0000256" key="6">
    <source>
        <dbReference type="ARBA" id="ARBA00023136"/>
    </source>
</evidence>
<evidence type="ECO:0000256" key="1">
    <source>
        <dbReference type="ARBA" id="ARBA00004651"/>
    </source>
</evidence>
<evidence type="ECO:0000256" key="5">
    <source>
        <dbReference type="ARBA" id="ARBA00022989"/>
    </source>
</evidence>
<keyword evidence="10" id="KW-1185">Reference proteome</keyword>
<keyword evidence="4 7" id="KW-0812">Transmembrane</keyword>
<sequence>METFDIKYLFQIIKKYKLLIFSSAFIGTLIATFVTFFYLTSIYSASTQILVTQANDSKNVQSSEVQANIQMVNTYSIILKSKDLMKEIAKDYPKYTANEISKNLIVTSDSNSQVINVTVKNQYPRVAVAIANDITDKFIKESKDLIKTNEVSVLSRAYIEDSEHPSGPNHQIHLMIGLLAGLFLAFIIIVLKEMFDTTLKTEESIEKILQLPILGTINHINKPGKGGKRHEKNKNQG</sequence>
<organism evidence="9 10">
    <name type="scientific">Brochothrix thermosphacta</name>
    <name type="common">Microbacterium thermosphactum</name>
    <dbReference type="NCBI Taxonomy" id="2756"/>
    <lineage>
        <taxon>Bacteria</taxon>
        <taxon>Bacillati</taxon>
        <taxon>Bacillota</taxon>
        <taxon>Bacilli</taxon>
        <taxon>Bacillales</taxon>
        <taxon>Listeriaceae</taxon>
        <taxon>Brochothrix</taxon>
    </lineage>
</organism>
<comment type="similarity">
    <text evidence="2">Belongs to the CpsC/CapA family.</text>
</comment>
<feature type="transmembrane region" description="Helical" evidence="7">
    <location>
        <begin position="18"/>
        <end position="39"/>
    </location>
</feature>
<dbReference type="GO" id="GO:0005886">
    <property type="term" value="C:plasma membrane"/>
    <property type="evidence" value="ECO:0007669"/>
    <property type="project" value="UniProtKB-SubCell"/>
</dbReference>
<dbReference type="Pfam" id="PF02706">
    <property type="entry name" value="Wzz"/>
    <property type="match status" value="1"/>
</dbReference>
<evidence type="ECO:0000256" key="7">
    <source>
        <dbReference type="SAM" id="Phobius"/>
    </source>
</evidence>
<dbReference type="PANTHER" id="PTHR32309:SF13">
    <property type="entry name" value="FERRIC ENTEROBACTIN TRANSPORT PROTEIN FEPE"/>
    <property type="match status" value="1"/>
</dbReference>
<comment type="subcellular location">
    <subcellularLocation>
        <location evidence="1">Cell membrane</location>
        <topology evidence="1">Multi-pass membrane protein</topology>
    </subcellularLocation>
</comment>
<accession>A0A1D2K8C1</accession>
<dbReference type="Proteomes" id="UP000243591">
    <property type="component" value="Chromosome"/>
</dbReference>
<evidence type="ECO:0000313" key="10">
    <source>
        <dbReference type="Proteomes" id="UP000243591"/>
    </source>
</evidence>
<dbReference type="KEGG" id="bths:CNY62_09220"/>
<evidence type="ECO:0000256" key="2">
    <source>
        <dbReference type="ARBA" id="ARBA00006683"/>
    </source>
</evidence>